<dbReference type="PaxDb" id="7165-AGAP009630-PA"/>
<evidence type="ECO:0000313" key="5">
    <source>
        <dbReference type="EMBL" id="EAL39131.2"/>
    </source>
</evidence>
<name>A0A1W5C975_ANOGA</name>
<sequence length="410" mass="46520">MNSHFYPGRTTPETMVGGIRKWEQLSRTAGKQSLAPFGDGYETPRQVKSRKEDSESDQEPTEPPEEDDQYTEQHYSESEFHTEQEEDDDEQADRNEHGWSEHAHPPIQVSQYPPKRFEQGSHLLHIDFITDELGRFELPSSGQSRGRRPMGMVGSGATGRKSASGQQQSQQHNISFSRERVREIERTNQILLRRIITTRPTLQTQTSSKPVKRTSSTNASPATSAATNRRKMQEKIAAENELLIRKGEDGKIGITVRYIEEGKILICAVLRRSPAYLAGLRYGDEVLSLEDEPLVGQTVDRVRELVRKNTRNSIKLRTKDKPGERYVTVVRDEEKGYGFRFVDGEITFVRSNTSAQRQGLERKLQIIEVNEEVVVGTKDEDIEAIICGSDGGTVTLCVVPVKIYRQLFSR</sequence>
<feature type="compositionally biased region" description="Acidic residues" evidence="3">
    <location>
        <begin position="54"/>
        <end position="70"/>
    </location>
</feature>
<feature type="region of interest" description="Disordered" evidence="3">
    <location>
        <begin position="137"/>
        <end position="180"/>
    </location>
</feature>
<feature type="compositionally biased region" description="Basic and acidic residues" evidence="3">
    <location>
        <begin position="92"/>
        <end position="104"/>
    </location>
</feature>
<evidence type="ECO:0000256" key="3">
    <source>
        <dbReference type="SAM" id="MobiDB-lite"/>
    </source>
</evidence>
<dbReference type="Gene3D" id="2.30.42.10">
    <property type="match status" value="2"/>
</dbReference>
<feature type="region of interest" description="Disordered" evidence="3">
    <location>
        <begin position="1"/>
        <end position="113"/>
    </location>
</feature>
<dbReference type="PANTHER" id="PTHR12345">
    <property type="entry name" value="SYNTENIN RELATED"/>
    <property type="match status" value="1"/>
</dbReference>
<accession>A0A1W5C975</accession>
<feature type="compositionally biased region" description="Low complexity" evidence="3">
    <location>
        <begin position="214"/>
        <end position="227"/>
    </location>
</feature>
<evidence type="ECO:0000256" key="1">
    <source>
        <dbReference type="ARBA" id="ARBA00008315"/>
    </source>
</evidence>
<reference evidence="5" key="2">
    <citation type="submission" date="2002-03" db="EMBL/GenBank/DDBJ databases">
        <authorList>
            <consortium name="The Anopheles Genome Sequencing Consortium"/>
        </authorList>
    </citation>
    <scope>NUCLEOTIDE SEQUENCE</scope>
    <source>
        <strain evidence="5">PEST</strain>
    </source>
</reference>
<dbReference type="InterPro" id="IPR029488">
    <property type="entry name" value="Hmw/CFAP97"/>
</dbReference>
<dbReference type="SUPFAM" id="SSF50156">
    <property type="entry name" value="PDZ domain-like"/>
    <property type="match status" value="2"/>
</dbReference>
<dbReference type="EMBL" id="AAAB01008980">
    <property type="protein sequence ID" value="EAL39131.2"/>
    <property type="molecule type" value="Genomic_DNA"/>
</dbReference>
<reference evidence="5" key="4">
    <citation type="journal article" date="2007" name="Genome Biol.">
        <title>Update of the Anopheles gambiae PEST genome assembly.</title>
        <authorList>
            <person name="Sharakhova M.V."/>
            <person name="Hammond M.P."/>
            <person name="Lobo N.F."/>
            <person name="Krzywinski J."/>
            <person name="Unger M.F."/>
            <person name="Hillenmeyer M.E."/>
            <person name="Bruggner R.V."/>
            <person name="Birney E."/>
            <person name="Collins F.H."/>
        </authorList>
    </citation>
    <scope>NUCLEOTIDE SEQUENCE</scope>
    <source>
        <strain evidence="5">PEST</strain>
    </source>
</reference>
<comment type="similarity">
    <text evidence="1">Belongs to the CFAP97 family.</text>
</comment>
<evidence type="ECO:0000259" key="4">
    <source>
        <dbReference type="PROSITE" id="PS50106"/>
    </source>
</evidence>
<dbReference type="VEuPathDB" id="VectorBase:AGAP028743"/>
<dbReference type="Pfam" id="PF13879">
    <property type="entry name" value="Hmw_CFAP97"/>
    <property type="match status" value="1"/>
</dbReference>
<feature type="compositionally biased region" description="Polar residues" evidence="3">
    <location>
        <begin position="161"/>
        <end position="176"/>
    </location>
</feature>
<reference evidence="5" key="5">
    <citation type="submission" date="2011-05" db="EMBL/GenBank/DDBJ databases">
        <authorList>
            <consortium name="VectorBase"/>
        </authorList>
    </citation>
    <scope>NUCLEOTIDE SEQUENCE</scope>
    <source>
        <strain evidence="5">PEST</strain>
    </source>
</reference>
<feature type="domain" description="PDZ" evidence="4">
    <location>
        <begin position="241"/>
        <end position="308"/>
    </location>
</feature>
<keyword evidence="2" id="KW-0677">Repeat</keyword>
<reference evidence="5" key="1">
    <citation type="journal article" date="2002" name="Science">
        <title>The genome sequence of the malaria mosquito Anopheles gambiae.</title>
        <authorList>
            <person name="Holt R.A."/>
            <person name="Subramanian G.M."/>
            <person name="Halpern A."/>
            <person name="Sutton G.G."/>
            <person name="Charlab R."/>
            <person name="Nusskern D.R."/>
            <person name="Wincker P."/>
            <person name="Clark A.G."/>
            <person name="Ribeiro J.M."/>
            <person name="Wides R."/>
            <person name="Salzberg S.L."/>
            <person name="Loftus B."/>
            <person name="Yandell M."/>
            <person name="Majoros W.H."/>
            <person name="Rusch D.B."/>
            <person name="Lai Z."/>
            <person name="Kraft C.L."/>
            <person name="Abril J.F."/>
            <person name="Anthouard V."/>
            <person name="Arensburger P."/>
            <person name="Atkinson P.W."/>
            <person name="Baden H."/>
            <person name="de Berardinis V."/>
            <person name="Baldwin D."/>
            <person name="Benes V."/>
            <person name="Biedler J."/>
            <person name="Blass C."/>
            <person name="Bolanos R."/>
            <person name="Boscus D."/>
            <person name="Barnstead M."/>
            <person name="Cai S."/>
            <person name="Center A."/>
            <person name="Chaturverdi K."/>
            <person name="Christophides G.K."/>
            <person name="Chrystal M.A."/>
            <person name="Clamp M."/>
            <person name="Cravchik A."/>
            <person name="Curwen V."/>
            <person name="Dana A."/>
            <person name="Delcher A."/>
            <person name="Dew I."/>
            <person name="Evans C.A."/>
            <person name="Flanigan M."/>
            <person name="Grundschober-Freimoser A."/>
            <person name="Friedli L."/>
            <person name="Gu Z."/>
            <person name="Guan P."/>
            <person name="Guigo R."/>
            <person name="Hillenmeyer M.E."/>
            <person name="Hladun S.L."/>
            <person name="Hogan J.R."/>
            <person name="Hong Y.S."/>
            <person name="Hoover J."/>
            <person name="Jaillon O."/>
            <person name="Ke Z."/>
            <person name="Kodira C."/>
            <person name="Kokoza E."/>
            <person name="Koutsos A."/>
            <person name="Letunic I."/>
            <person name="Levitsky A."/>
            <person name="Liang Y."/>
            <person name="Lin J.J."/>
            <person name="Lobo N.F."/>
            <person name="Lopez J.R."/>
            <person name="Malek J.A."/>
            <person name="McIntosh T.C."/>
            <person name="Meister S."/>
            <person name="Miller J."/>
            <person name="Mobarry C."/>
            <person name="Mongin E."/>
            <person name="Murphy S.D."/>
            <person name="O'Brochta D.A."/>
            <person name="Pfannkoch C."/>
            <person name="Qi R."/>
            <person name="Regier M.A."/>
            <person name="Remington K."/>
            <person name="Shao H."/>
            <person name="Sharakhova M.V."/>
            <person name="Sitter C.D."/>
            <person name="Shetty J."/>
            <person name="Smith T.J."/>
            <person name="Strong R."/>
            <person name="Sun J."/>
            <person name="Thomasova D."/>
            <person name="Ton L.Q."/>
            <person name="Topalis P."/>
            <person name="Tu Z."/>
            <person name="Unger M.F."/>
            <person name="Walenz B."/>
            <person name="Wang A."/>
            <person name="Wang J."/>
            <person name="Wang M."/>
            <person name="Wang X."/>
            <person name="Woodford K.J."/>
            <person name="Wortman J.R."/>
            <person name="Wu M."/>
            <person name="Yao A."/>
            <person name="Zdobnov E.M."/>
            <person name="Zhang H."/>
            <person name="Zhao Q."/>
            <person name="Zhao S."/>
            <person name="Zhu S.C."/>
            <person name="Zhimulev I."/>
            <person name="Coluzzi M."/>
            <person name="della Torre A."/>
            <person name="Roth C.W."/>
            <person name="Louis C."/>
            <person name="Kalush F."/>
            <person name="Mural R.J."/>
            <person name="Myers E.W."/>
            <person name="Adams M.D."/>
            <person name="Smith H.O."/>
            <person name="Broder S."/>
            <person name="Gardner M.J."/>
            <person name="Fraser C.M."/>
            <person name="Birney E."/>
            <person name="Bork P."/>
            <person name="Brey P.T."/>
            <person name="Venter J.C."/>
            <person name="Weissenbach J."/>
            <person name="Kafatos F.C."/>
            <person name="Collins F.H."/>
            <person name="Hoffman S.L."/>
        </authorList>
    </citation>
    <scope>NUCLEOTIDE SEQUENCE [LARGE SCALE GENOMIC DNA]</scope>
    <source>
        <strain evidence="5">PEST</strain>
    </source>
</reference>
<gene>
    <name evidence="5" type="ORF">AgaP_AGAP009630</name>
</gene>
<dbReference type="AlphaFoldDB" id="A0A1W5C975"/>
<reference evidence="5" key="3">
    <citation type="journal article" date="2004" name="Trends Parasitol.">
        <title>The Anopheles gambiae genome: an update.</title>
        <authorList>
            <person name="Mongin E."/>
            <person name="Louis C."/>
            <person name="Holt R.A."/>
            <person name="Birney E."/>
            <person name="Collins F.H."/>
        </authorList>
    </citation>
    <scope>NUCLEOTIDE SEQUENCE</scope>
    <source>
        <strain evidence="5">PEST</strain>
    </source>
</reference>
<dbReference type="eggNOG" id="KOG0849">
    <property type="taxonomic scope" value="Eukaryota"/>
</dbReference>
<dbReference type="PANTHER" id="PTHR12345:SF3">
    <property type="entry name" value="PDZ DOMAIN-CONTAINING PROTEIN"/>
    <property type="match status" value="1"/>
</dbReference>
<dbReference type="SMART" id="SM00228">
    <property type="entry name" value="PDZ"/>
    <property type="match status" value="2"/>
</dbReference>
<organism evidence="5">
    <name type="scientific">Anopheles gambiae</name>
    <name type="common">African malaria mosquito</name>
    <dbReference type="NCBI Taxonomy" id="7165"/>
    <lineage>
        <taxon>Eukaryota</taxon>
        <taxon>Metazoa</taxon>
        <taxon>Ecdysozoa</taxon>
        <taxon>Arthropoda</taxon>
        <taxon>Hexapoda</taxon>
        <taxon>Insecta</taxon>
        <taxon>Pterygota</taxon>
        <taxon>Neoptera</taxon>
        <taxon>Endopterygota</taxon>
        <taxon>Diptera</taxon>
        <taxon>Nematocera</taxon>
        <taxon>Culicoidea</taxon>
        <taxon>Culicidae</taxon>
        <taxon>Anophelinae</taxon>
        <taxon>Anopheles</taxon>
    </lineage>
</organism>
<proteinExistence type="inferred from homology"/>
<dbReference type="InterPro" id="IPR041489">
    <property type="entry name" value="PDZ_6"/>
</dbReference>
<dbReference type="PROSITE" id="PS50106">
    <property type="entry name" value="PDZ"/>
    <property type="match status" value="1"/>
</dbReference>
<dbReference type="InterPro" id="IPR001478">
    <property type="entry name" value="PDZ"/>
</dbReference>
<comment type="caution">
    <text evidence="5">The sequence shown here is derived from an EMBL/GenBank/DDBJ whole genome shotgun (WGS) entry which is preliminary data.</text>
</comment>
<dbReference type="InterPro" id="IPR051230">
    <property type="entry name" value="APP-Binding"/>
</dbReference>
<dbReference type="STRING" id="7165.A0A1W5C975"/>
<dbReference type="Pfam" id="PF17820">
    <property type="entry name" value="PDZ_6"/>
    <property type="match status" value="1"/>
</dbReference>
<protein>
    <submittedName>
        <fullName evidence="5">AGAP009630-PA</fullName>
    </submittedName>
</protein>
<dbReference type="InterPro" id="IPR036034">
    <property type="entry name" value="PDZ_sf"/>
</dbReference>
<feature type="compositionally biased region" description="Basic and acidic residues" evidence="3">
    <location>
        <begin position="74"/>
        <end position="83"/>
    </location>
</feature>
<feature type="region of interest" description="Disordered" evidence="3">
    <location>
        <begin position="201"/>
        <end position="231"/>
    </location>
</feature>
<dbReference type="VEuPathDB" id="VectorBase:AGAMI1_009386"/>
<evidence type="ECO:0000256" key="2">
    <source>
        <dbReference type="ARBA" id="ARBA00022737"/>
    </source>
</evidence>